<name>A0A0D4BWR5_9MICC</name>
<evidence type="ECO:0000313" key="3">
    <source>
        <dbReference type="Proteomes" id="UP000061839"/>
    </source>
</evidence>
<dbReference type="Gene3D" id="1.10.10.10">
    <property type="entry name" value="Winged helix-like DNA-binding domain superfamily/Winged helix DNA-binding domain"/>
    <property type="match status" value="1"/>
</dbReference>
<dbReference type="Pfam" id="PF03551">
    <property type="entry name" value="PadR"/>
    <property type="match status" value="1"/>
</dbReference>
<dbReference type="KEGG" id="ari:UM93_01480"/>
<feature type="domain" description="Transcription regulator PadR N-terminal" evidence="1">
    <location>
        <begin position="10"/>
        <end position="85"/>
    </location>
</feature>
<dbReference type="HOGENOM" id="CLU_089258_4_1_11"/>
<dbReference type="RefSeq" id="WP_045073226.1">
    <property type="nucleotide sequence ID" value="NZ_CP011005.1"/>
</dbReference>
<dbReference type="Proteomes" id="UP000061839">
    <property type="component" value="Chromosome"/>
</dbReference>
<dbReference type="AlphaFoldDB" id="A0A0D4BWR5"/>
<dbReference type="PANTHER" id="PTHR43252">
    <property type="entry name" value="TRANSCRIPTIONAL REGULATOR YQJI"/>
    <property type="match status" value="1"/>
</dbReference>
<reference evidence="2 3" key="1">
    <citation type="journal article" date="2015" name="Genome Announc.">
        <title>Complete Genome Sequencing of Protease-Producing Novel Arthrobacter sp. Strain IHBB 11108 Using PacBio Single-Molecule Real-Time Sequencing Technology.</title>
        <authorList>
            <person name="Kiran S."/>
            <person name="Swarnkar M.K."/>
            <person name="Pal M."/>
            <person name="Thakur R."/>
            <person name="Tewari R."/>
            <person name="Singh A.K."/>
            <person name="Gulati A."/>
        </authorList>
    </citation>
    <scope>NUCLEOTIDE SEQUENCE [LARGE SCALE GENOMIC DNA]</scope>
    <source>
        <strain evidence="2 3">IHBB 11108</strain>
    </source>
</reference>
<evidence type="ECO:0000313" key="2">
    <source>
        <dbReference type="EMBL" id="AJT40541.1"/>
    </source>
</evidence>
<dbReference type="SUPFAM" id="SSF46785">
    <property type="entry name" value="Winged helix' DNA-binding domain"/>
    <property type="match status" value="1"/>
</dbReference>
<gene>
    <name evidence="2" type="ORF">UM93_01480</name>
</gene>
<dbReference type="InterPro" id="IPR036388">
    <property type="entry name" value="WH-like_DNA-bd_sf"/>
</dbReference>
<dbReference type="InterPro" id="IPR005149">
    <property type="entry name" value="Tscrpt_reg_PadR_N"/>
</dbReference>
<evidence type="ECO:0000259" key="1">
    <source>
        <dbReference type="Pfam" id="PF03551"/>
    </source>
</evidence>
<proteinExistence type="predicted"/>
<dbReference type="EMBL" id="CP011005">
    <property type="protein sequence ID" value="AJT40541.1"/>
    <property type="molecule type" value="Genomic_DNA"/>
</dbReference>
<protein>
    <submittedName>
        <fullName evidence="2">Transcriptional regulator</fullName>
    </submittedName>
</protein>
<dbReference type="STRING" id="1618207.UM93_01480"/>
<accession>A0A0D4BWR5</accession>
<dbReference type="PATRIC" id="fig|1618207.4.peg.303"/>
<keyword evidence="3" id="KW-1185">Reference proteome</keyword>
<dbReference type="InterPro" id="IPR036390">
    <property type="entry name" value="WH_DNA-bd_sf"/>
</dbReference>
<organism evidence="2 3">
    <name type="scientific">Psychromicrobium lacuslunae</name>
    <dbReference type="NCBI Taxonomy" id="1618207"/>
    <lineage>
        <taxon>Bacteria</taxon>
        <taxon>Bacillati</taxon>
        <taxon>Actinomycetota</taxon>
        <taxon>Actinomycetes</taxon>
        <taxon>Micrococcales</taxon>
        <taxon>Micrococcaceae</taxon>
        <taxon>Psychromicrobium</taxon>
    </lineage>
</organism>
<dbReference type="OrthoDB" id="8443918at2"/>
<dbReference type="PANTHER" id="PTHR43252:SF7">
    <property type="entry name" value="TRANSCRIPTIONAL REGULATOR YQJI"/>
    <property type="match status" value="1"/>
</dbReference>
<sequence length="212" mass="23364">MAPYSTRLLVLGVVRIFQPAHGYLLLQELNSWQVDRWANVKPGSIYSALRTLAKEGLLEVVQAEQDDSVAKASYQITEAGLTEFSQLFRQSIADVASPTIATSMAGIAFLPFFNRAEVTELLRERASRLERGLQAESAAIAQLSQGQPDVPPHVLEHHLFSVELLRGNLNWTAAALNRIESGDYAFAGEPPVWSPPADDPIWGNSRQPIDKT</sequence>